<feature type="transmembrane region" description="Helical" evidence="1">
    <location>
        <begin position="12"/>
        <end position="32"/>
    </location>
</feature>
<organism evidence="2 3">
    <name type="scientific">Natrarchaeobaculum aegyptiacum</name>
    <dbReference type="NCBI Taxonomy" id="745377"/>
    <lineage>
        <taxon>Archaea</taxon>
        <taxon>Methanobacteriati</taxon>
        <taxon>Methanobacteriota</taxon>
        <taxon>Stenosarchaea group</taxon>
        <taxon>Halobacteria</taxon>
        <taxon>Halobacteriales</taxon>
        <taxon>Natrialbaceae</taxon>
        <taxon>Natrarchaeobaculum</taxon>
    </lineage>
</organism>
<dbReference type="RefSeq" id="WP_086888759.1">
    <property type="nucleotide sequence ID" value="NZ_CP019893.1"/>
</dbReference>
<evidence type="ECO:0000313" key="2">
    <source>
        <dbReference type="EMBL" id="ARS90387.1"/>
    </source>
</evidence>
<protein>
    <submittedName>
        <fullName evidence="2">Uncharacterized protein</fullName>
    </submittedName>
</protein>
<dbReference type="EMBL" id="CP019893">
    <property type="protein sequence ID" value="ARS90387.1"/>
    <property type="molecule type" value="Genomic_DNA"/>
</dbReference>
<keyword evidence="3" id="KW-1185">Reference proteome</keyword>
<keyword evidence="1" id="KW-1133">Transmembrane helix</keyword>
<dbReference type="Proteomes" id="UP000250088">
    <property type="component" value="Chromosome"/>
</dbReference>
<proteinExistence type="predicted"/>
<dbReference type="OrthoDB" id="177994at2157"/>
<evidence type="ECO:0000256" key="1">
    <source>
        <dbReference type="SAM" id="Phobius"/>
    </source>
</evidence>
<keyword evidence="1" id="KW-0472">Membrane</keyword>
<dbReference type="GeneID" id="32894823"/>
<keyword evidence="1" id="KW-0812">Transmembrane</keyword>
<dbReference type="KEGG" id="naj:B1756_12060"/>
<gene>
    <name evidence="2" type="ORF">B1756_12060</name>
</gene>
<name>A0A2Z2HXJ1_9EURY</name>
<accession>A0A2Z2HXJ1</accession>
<dbReference type="AlphaFoldDB" id="A0A2Z2HXJ1"/>
<evidence type="ECO:0000313" key="3">
    <source>
        <dbReference type="Proteomes" id="UP000250088"/>
    </source>
</evidence>
<sequence>MDGRTLSSIGLVGSAIVVVTVLFGIYGFITLLDAPSELLAPAIGTLVVTILVVGALATLGSRSKRWRENPYW</sequence>
<reference evidence="3" key="1">
    <citation type="submission" date="2017-02" db="EMBL/GenBank/DDBJ databases">
        <title>Natronthermophilus aegyptiacus gen. nov.,sp. nov., an aerobic, extremely halophilic alkalithermophilic archaeon isolated from the athalassohaline Wadi An Natrun, Egypt.</title>
        <authorList>
            <person name="Zhao B."/>
        </authorList>
    </citation>
    <scope>NUCLEOTIDE SEQUENCE [LARGE SCALE GENOMIC DNA]</scope>
    <source>
        <strain evidence="3">JW/NM-HA 15</strain>
    </source>
</reference>
<feature type="transmembrane region" description="Helical" evidence="1">
    <location>
        <begin position="38"/>
        <end position="59"/>
    </location>
</feature>